<accession>A0A817FBE4</accession>
<name>A0A817FBE4_LEPSM</name>
<evidence type="ECO:0000313" key="3">
    <source>
        <dbReference type="Proteomes" id="UP000675881"/>
    </source>
</evidence>
<proteinExistence type="predicted"/>
<evidence type="ECO:0000313" key="2">
    <source>
        <dbReference type="EMBL" id="CAF2744015.1"/>
    </source>
</evidence>
<dbReference type="AlphaFoldDB" id="A0A817FBE4"/>
<dbReference type="Proteomes" id="UP000675881">
    <property type="component" value="Unassembled WGS sequence"/>
</dbReference>
<sequence length="160" mass="18783">MTSLNRLFDPTLIPDLKDTKEIVIRSVPVSHREITRSQSKWDREDLADICLKDSASSMSNSNVGVNPTPNPTTTSSYEKETSVIFKMKTYGEEKKKKTLQLHKVKPSVYCLKLINYLKWREEKSYEKPAKYIPKKGKKKPYYDNNRRKEEAMDRYIYVHS</sequence>
<comment type="caution">
    <text evidence="2">The sequence shown here is derived from an EMBL/GenBank/DDBJ whole genome shotgun (WGS) entry which is preliminary data.</text>
</comment>
<keyword evidence="3" id="KW-1185">Reference proteome</keyword>
<protein>
    <submittedName>
        <fullName evidence="2">(salmon louse) hypothetical protein</fullName>
    </submittedName>
</protein>
<feature type="compositionally biased region" description="Low complexity" evidence="1">
    <location>
        <begin position="59"/>
        <end position="76"/>
    </location>
</feature>
<feature type="region of interest" description="Disordered" evidence="1">
    <location>
        <begin position="58"/>
        <end position="78"/>
    </location>
</feature>
<reference evidence="2" key="1">
    <citation type="submission" date="2021-02" db="EMBL/GenBank/DDBJ databases">
        <authorList>
            <person name="Bekaert M."/>
        </authorList>
    </citation>
    <scope>NUCLEOTIDE SEQUENCE</scope>
    <source>
        <strain evidence="2">IoA-00</strain>
    </source>
</reference>
<dbReference type="EMBL" id="CAJNVT010000053">
    <property type="protein sequence ID" value="CAF2744015.1"/>
    <property type="molecule type" value="Genomic_DNA"/>
</dbReference>
<gene>
    <name evidence="2" type="ORF">LSAA_189</name>
</gene>
<organism evidence="2 3">
    <name type="scientific">Lepeophtheirus salmonis</name>
    <name type="common">Salmon louse</name>
    <name type="synonym">Caligus salmonis</name>
    <dbReference type="NCBI Taxonomy" id="72036"/>
    <lineage>
        <taxon>Eukaryota</taxon>
        <taxon>Metazoa</taxon>
        <taxon>Ecdysozoa</taxon>
        <taxon>Arthropoda</taxon>
        <taxon>Crustacea</taxon>
        <taxon>Multicrustacea</taxon>
        <taxon>Hexanauplia</taxon>
        <taxon>Copepoda</taxon>
        <taxon>Siphonostomatoida</taxon>
        <taxon>Caligidae</taxon>
        <taxon>Lepeophtheirus</taxon>
    </lineage>
</organism>
<evidence type="ECO:0000256" key="1">
    <source>
        <dbReference type="SAM" id="MobiDB-lite"/>
    </source>
</evidence>